<protein>
    <submittedName>
        <fullName evidence="1">Uncharacterized protein</fullName>
    </submittedName>
</protein>
<evidence type="ECO:0000313" key="2">
    <source>
        <dbReference type="Proteomes" id="UP000887116"/>
    </source>
</evidence>
<reference evidence="1" key="1">
    <citation type="submission" date="2020-07" db="EMBL/GenBank/DDBJ databases">
        <title>Multicomponent nature underlies the extraordinary mechanical properties of spider dragline silk.</title>
        <authorList>
            <person name="Kono N."/>
            <person name="Nakamura H."/>
            <person name="Mori M."/>
            <person name="Yoshida Y."/>
            <person name="Ohtoshi R."/>
            <person name="Malay A.D."/>
            <person name="Moran D.A.P."/>
            <person name="Tomita M."/>
            <person name="Numata K."/>
            <person name="Arakawa K."/>
        </authorList>
    </citation>
    <scope>NUCLEOTIDE SEQUENCE</scope>
</reference>
<evidence type="ECO:0000313" key="1">
    <source>
        <dbReference type="EMBL" id="GFQ65798.1"/>
    </source>
</evidence>
<organism evidence="1 2">
    <name type="scientific">Trichonephila clavata</name>
    <name type="common">Joro spider</name>
    <name type="synonym">Nephila clavata</name>
    <dbReference type="NCBI Taxonomy" id="2740835"/>
    <lineage>
        <taxon>Eukaryota</taxon>
        <taxon>Metazoa</taxon>
        <taxon>Ecdysozoa</taxon>
        <taxon>Arthropoda</taxon>
        <taxon>Chelicerata</taxon>
        <taxon>Arachnida</taxon>
        <taxon>Araneae</taxon>
        <taxon>Araneomorphae</taxon>
        <taxon>Entelegynae</taxon>
        <taxon>Araneoidea</taxon>
        <taxon>Nephilidae</taxon>
        <taxon>Trichonephila</taxon>
    </lineage>
</organism>
<dbReference type="OrthoDB" id="6432546at2759"/>
<dbReference type="EMBL" id="BMAO01030105">
    <property type="protein sequence ID" value="GFQ65798.1"/>
    <property type="molecule type" value="Genomic_DNA"/>
</dbReference>
<accession>A0A8X6EYA4</accession>
<gene>
    <name evidence="1" type="ORF">TNCT_177331</name>
</gene>
<name>A0A8X6EYA4_TRICU</name>
<keyword evidence="2" id="KW-1185">Reference proteome</keyword>
<proteinExistence type="predicted"/>
<comment type="caution">
    <text evidence="1">The sequence shown here is derived from an EMBL/GenBank/DDBJ whole genome shotgun (WGS) entry which is preliminary data.</text>
</comment>
<dbReference type="AlphaFoldDB" id="A0A8X6EYA4"/>
<dbReference type="Proteomes" id="UP000887116">
    <property type="component" value="Unassembled WGS sequence"/>
</dbReference>
<sequence length="101" mass="11332">MVVTEWSQYQCNFPANAATVLAERRMLLLISWALIIYKMQGNNTVDFAVIYLGQKLFAAGQEYAALSRVKSLFELLLDKLSLDGLLIEEKNCSKLTGIKVS</sequence>